<comment type="pathway">
    <text evidence="1">Cofactor biosynthesis; molybdopterin biosynthesis.</text>
</comment>
<dbReference type="GO" id="GO:0006777">
    <property type="term" value="P:Mo-molybdopterin cofactor biosynthetic process"/>
    <property type="evidence" value="ECO:0007669"/>
    <property type="project" value="UniProtKB-KW"/>
</dbReference>
<evidence type="ECO:0000313" key="4">
    <source>
        <dbReference type="EMBL" id="KOX89390.1"/>
    </source>
</evidence>
<keyword evidence="4" id="KW-0808">Transferase</keyword>
<dbReference type="EMBL" id="LHCI01000106">
    <property type="protein sequence ID" value="KOX89390.1"/>
    <property type="molecule type" value="Genomic_DNA"/>
</dbReference>
<dbReference type="PANTHER" id="PTHR43764:SF1">
    <property type="entry name" value="MOLYBDOPTERIN MOLYBDOTRANSFERASE"/>
    <property type="match status" value="1"/>
</dbReference>
<organism evidence="4 5">
    <name type="scientific">Thermus aquaticus</name>
    <dbReference type="NCBI Taxonomy" id="271"/>
    <lineage>
        <taxon>Bacteria</taxon>
        <taxon>Thermotogati</taxon>
        <taxon>Deinococcota</taxon>
        <taxon>Deinococci</taxon>
        <taxon>Thermales</taxon>
        <taxon>Thermaceae</taxon>
        <taxon>Thermus</taxon>
    </lineage>
</organism>
<evidence type="ECO:0000256" key="1">
    <source>
        <dbReference type="ARBA" id="ARBA00005046"/>
    </source>
</evidence>
<comment type="caution">
    <text evidence="4">The sequence shown here is derived from an EMBL/GenBank/DDBJ whole genome shotgun (WGS) entry which is preliminary data.</text>
</comment>
<dbReference type="PANTHER" id="PTHR43764">
    <property type="entry name" value="MOLYBDENUM COFACTOR BIOSYNTHESIS"/>
    <property type="match status" value="1"/>
</dbReference>
<dbReference type="SMART" id="SM00852">
    <property type="entry name" value="MoCF_biosynth"/>
    <property type="match status" value="1"/>
</dbReference>
<sequence length="193" mass="20246">MKGKPLLRVGILTVSDRASQGVYEDFSGPAVRAYLEGALPYRLEFRYLLVPDEVEAIQGAILDLVASSGFVVTTGGTGPAPRDVTPEATLPLLEKPMPGLPEAIRAASLLDTPTAILYRGVAGVRGQSPILNLPGNPKAIPTCLGAVLPALPALFRLIGALRIEGALAFGQGPDPGFLKRCGPARKAQGRSRR</sequence>
<dbReference type="EC" id="2.7.7.75" evidence="4"/>
<proteinExistence type="predicted"/>
<dbReference type="PATRIC" id="fig|271.14.peg.638"/>
<evidence type="ECO:0000256" key="2">
    <source>
        <dbReference type="ARBA" id="ARBA00023150"/>
    </source>
</evidence>
<evidence type="ECO:0000313" key="5">
    <source>
        <dbReference type="Proteomes" id="UP000037685"/>
    </source>
</evidence>
<reference evidence="4 5" key="1">
    <citation type="submission" date="2015-07" db="EMBL/GenBank/DDBJ databases">
        <authorList>
            <person name="Noorani M."/>
        </authorList>
    </citation>
    <scope>NUCLEOTIDE SEQUENCE [LARGE SCALE GENOMIC DNA]</scope>
    <source>
        <strain evidence="5">ATCC 25104 / DSM 625 / JCM 10724 / NBRC 103206 / NCIMB 11243 / YT-1</strain>
    </source>
</reference>
<name>A0A0N0U8B3_THEAQ</name>
<dbReference type="Proteomes" id="UP000037685">
    <property type="component" value="Unassembled WGS sequence"/>
</dbReference>
<dbReference type="InterPro" id="IPR051920">
    <property type="entry name" value="MPT_Adenylyltrnsfr/MoaC-Rel"/>
</dbReference>
<dbReference type="InterPro" id="IPR001453">
    <property type="entry name" value="MoaB/Mog_dom"/>
</dbReference>
<accession>A0A0N0U8B3</accession>
<keyword evidence="4" id="KW-0548">Nucleotidyltransferase</keyword>
<dbReference type="NCBIfam" id="NF006932">
    <property type="entry name" value="PRK09417.1"/>
    <property type="match status" value="1"/>
</dbReference>
<dbReference type="RefSeq" id="WP_082333113.1">
    <property type="nucleotide sequence ID" value="NZ_LHCI01000106.1"/>
</dbReference>
<dbReference type="CDD" id="cd00886">
    <property type="entry name" value="MogA_MoaB"/>
    <property type="match status" value="1"/>
</dbReference>
<dbReference type="Pfam" id="PF00994">
    <property type="entry name" value="MoCF_biosynth"/>
    <property type="match status" value="1"/>
</dbReference>
<dbReference type="InterPro" id="IPR036425">
    <property type="entry name" value="MoaB/Mog-like_dom_sf"/>
</dbReference>
<dbReference type="SUPFAM" id="SSF53218">
    <property type="entry name" value="Molybdenum cofactor biosynthesis proteins"/>
    <property type="match status" value="1"/>
</dbReference>
<evidence type="ECO:0000259" key="3">
    <source>
        <dbReference type="SMART" id="SM00852"/>
    </source>
</evidence>
<dbReference type="AlphaFoldDB" id="A0A0N0U8B3"/>
<feature type="domain" description="MoaB/Mog" evidence="3">
    <location>
        <begin position="10"/>
        <end position="154"/>
    </location>
</feature>
<dbReference type="GO" id="GO:0061598">
    <property type="term" value="F:molybdopterin adenylyltransferase activity"/>
    <property type="evidence" value="ECO:0007669"/>
    <property type="project" value="UniProtKB-EC"/>
</dbReference>
<protein>
    <submittedName>
        <fullName evidence="4">Molybdopterin adenylyltransferase</fullName>
        <ecNumber evidence="4">2.7.7.75</ecNumber>
    </submittedName>
</protein>
<gene>
    <name evidence="4" type="primary">mog_3</name>
    <name evidence="4" type="ORF">BVI061214_00551</name>
</gene>
<dbReference type="Gene3D" id="3.40.980.10">
    <property type="entry name" value="MoaB/Mog-like domain"/>
    <property type="match status" value="1"/>
</dbReference>
<keyword evidence="2" id="KW-0501">Molybdenum cofactor biosynthesis</keyword>
<dbReference type="NCBIfam" id="TIGR00177">
    <property type="entry name" value="molyb_syn"/>
    <property type="match status" value="1"/>
</dbReference>